<evidence type="ECO:0000313" key="1">
    <source>
        <dbReference type="EMBL" id="EGC47766.1"/>
    </source>
</evidence>
<dbReference type="Proteomes" id="UP000008142">
    <property type="component" value="Unassembled WGS sequence"/>
</dbReference>
<proteinExistence type="predicted"/>
<evidence type="ECO:0000313" key="2">
    <source>
        <dbReference type="Proteomes" id="UP000008142"/>
    </source>
</evidence>
<accession>F0UPG7</accession>
<reference evidence="2" key="1">
    <citation type="submission" date="2008-07" db="EMBL/GenBank/DDBJ databases">
        <title>Annotation of Ajellomyces capsulatus strain H88.</title>
        <authorList>
            <person name="Champion M."/>
            <person name="Cuomo C."/>
            <person name="Ma L.-J."/>
            <person name="Henn M.R."/>
            <person name="Sil A."/>
            <person name="Goldman B."/>
            <person name="Young S.K."/>
            <person name="Kodira C.D."/>
            <person name="Zeng Q."/>
            <person name="Koehrsen M."/>
            <person name="Alvarado L."/>
            <person name="Berlin A."/>
            <person name="Borenstein D."/>
            <person name="Chen Z."/>
            <person name="Engels R."/>
            <person name="Freedman E."/>
            <person name="Gellesch M."/>
            <person name="Goldberg J."/>
            <person name="Griggs A."/>
            <person name="Gujja S."/>
            <person name="Heiman D."/>
            <person name="Hepburn T."/>
            <person name="Howarth C."/>
            <person name="Jen D."/>
            <person name="Larson L."/>
            <person name="Lewis B."/>
            <person name="Mehta T."/>
            <person name="Park D."/>
            <person name="Pearson M."/>
            <person name="Roberts A."/>
            <person name="Saif S."/>
            <person name="Shea T."/>
            <person name="Shenoy N."/>
            <person name="Sisk P."/>
            <person name="Stolte C."/>
            <person name="Sykes S."/>
            <person name="Walk T."/>
            <person name="White J."/>
            <person name="Yandava C."/>
            <person name="Klein B."/>
            <person name="McEwen J.G."/>
            <person name="Puccia R."/>
            <person name="Goldman G.H."/>
            <person name="Felipe M.S."/>
            <person name="Nino-Vega G."/>
            <person name="San-Blas G."/>
            <person name="Taylor J."/>
            <person name="Mendoza L."/>
            <person name="Galagan J."/>
            <person name="Nusbaum C."/>
            <person name="Birren B."/>
        </authorList>
    </citation>
    <scope>NUCLEOTIDE SEQUENCE [LARGE SCALE GENOMIC DNA]</scope>
    <source>
        <strain evidence="2">H88</strain>
    </source>
</reference>
<protein>
    <submittedName>
        <fullName evidence="1">Predicted protein</fullName>
    </submittedName>
</protein>
<dbReference type="EMBL" id="DS990640">
    <property type="protein sequence ID" value="EGC47766.1"/>
    <property type="molecule type" value="Genomic_DNA"/>
</dbReference>
<dbReference type="AlphaFoldDB" id="F0UPG7"/>
<sequence>MNPAQPFHRKLVARKISFHQMKIGWRVTRLVNCVFQPLEDLLNWLAKLSGWLSGELPEETWEALQNVTVESPTRMKDYEGPDRDLGHRSDLIPTEYEQHARSWLQPA</sequence>
<gene>
    <name evidence="1" type="ORF">HCEG_06981</name>
</gene>
<organism evidence="2">
    <name type="scientific">Ajellomyces capsulatus (strain H88)</name>
    <name type="common">Darling's disease fungus</name>
    <name type="synonym">Histoplasma capsulatum</name>
    <dbReference type="NCBI Taxonomy" id="544711"/>
    <lineage>
        <taxon>Eukaryota</taxon>
        <taxon>Fungi</taxon>
        <taxon>Dikarya</taxon>
        <taxon>Ascomycota</taxon>
        <taxon>Pezizomycotina</taxon>
        <taxon>Eurotiomycetes</taxon>
        <taxon>Eurotiomycetidae</taxon>
        <taxon>Onygenales</taxon>
        <taxon>Ajellomycetaceae</taxon>
        <taxon>Histoplasma</taxon>
    </lineage>
</organism>
<name>F0UPG7_AJEC8</name>
<dbReference type="HOGENOM" id="CLU_2209242_0_0_1"/>